<feature type="domain" description="Mop" evidence="11">
    <location>
        <begin position="304"/>
        <end position="368"/>
    </location>
</feature>
<dbReference type="InterPro" id="IPR008995">
    <property type="entry name" value="Mo/tungstate-bd_C_term_dom"/>
</dbReference>
<keyword evidence="4" id="KW-0997">Cell inner membrane</keyword>
<dbReference type="SUPFAM" id="SSF50331">
    <property type="entry name" value="MOP-like"/>
    <property type="match status" value="1"/>
</dbReference>
<dbReference type="SUPFAM" id="SSF52540">
    <property type="entry name" value="P-loop containing nucleoside triphosphate hydrolases"/>
    <property type="match status" value="1"/>
</dbReference>
<dbReference type="PROSITE" id="PS50893">
    <property type="entry name" value="ABC_TRANSPORTER_2"/>
    <property type="match status" value="1"/>
</dbReference>
<dbReference type="PANTHER" id="PTHR43514:SF4">
    <property type="entry name" value="ABC TRANSPORTER I FAMILY MEMBER 10"/>
    <property type="match status" value="1"/>
</dbReference>
<evidence type="ECO:0000256" key="8">
    <source>
        <dbReference type="ARBA" id="ARBA00023136"/>
    </source>
</evidence>
<dbReference type="Gene3D" id="3.40.50.300">
    <property type="entry name" value="P-loop containing nucleotide triphosphate hydrolases"/>
    <property type="match status" value="1"/>
</dbReference>
<dbReference type="InterPro" id="IPR027417">
    <property type="entry name" value="P-loop_NTPase"/>
</dbReference>
<proteinExistence type="predicted"/>
<evidence type="ECO:0000256" key="9">
    <source>
        <dbReference type="PROSITE-ProRule" id="PRU01213"/>
    </source>
</evidence>
<dbReference type="PROSITE" id="PS00211">
    <property type="entry name" value="ABC_TRANSPORTER_1"/>
    <property type="match status" value="1"/>
</dbReference>
<feature type="domain" description="ABC transporter" evidence="10">
    <location>
        <begin position="1"/>
        <end position="238"/>
    </location>
</feature>
<evidence type="ECO:0000256" key="7">
    <source>
        <dbReference type="ARBA" id="ARBA00022967"/>
    </source>
</evidence>
<evidence type="ECO:0000256" key="5">
    <source>
        <dbReference type="ARBA" id="ARBA00022741"/>
    </source>
</evidence>
<evidence type="ECO:0000313" key="12">
    <source>
        <dbReference type="EMBL" id="PWE00959.1"/>
    </source>
</evidence>
<comment type="caution">
    <text evidence="12">The sequence shown here is derived from an EMBL/GenBank/DDBJ whole genome shotgun (WGS) entry which is preliminary data.</text>
</comment>
<dbReference type="SMART" id="SM00382">
    <property type="entry name" value="AAA"/>
    <property type="match status" value="1"/>
</dbReference>
<evidence type="ECO:0000259" key="11">
    <source>
        <dbReference type="PROSITE" id="PS51866"/>
    </source>
</evidence>
<dbReference type="InterPro" id="IPR003439">
    <property type="entry name" value="ABC_transporter-like_ATP-bd"/>
</dbReference>
<keyword evidence="1" id="KW-0813">Transport</keyword>
<keyword evidence="5" id="KW-0547">Nucleotide-binding</keyword>
<reference evidence="12 13" key="1">
    <citation type="submission" date="2018-05" db="EMBL/GenBank/DDBJ databases">
        <title>Marinilabilia rubrum sp. nov., isolated from saltern sediment.</title>
        <authorList>
            <person name="Zhang R."/>
        </authorList>
    </citation>
    <scope>NUCLEOTIDE SEQUENCE [LARGE SCALE GENOMIC DNA]</scope>
    <source>
        <strain evidence="12 13">WTE16</strain>
    </source>
</reference>
<evidence type="ECO:0000256" key="3">
    <source>
        <dbReference type="ARBA" id="ARBA00022505"/>
    </source>
</evidence>
<evidence type="ECO:0000256" key="6">
    <source>
        <dbReference type="ARBA" id="ARBA00022840"/>
    </source>
</evidence>
<dbReference type="InterPro" id="IPR011868">
    <property type="entry name" value="ModC_ABC_ATP-bd"/>
</dbReference>
<evidence type="ECO:0000256" key="2">
    <source>
        <dbReference type="ARBA" id="ARBA00022475"/>
    </source>
</evidence>
<dbReference type="Proteomes" id="UP000244956">
    <property type="component" value="Unassembled WGS sequence"/>
</dbReference>
<dbReference type="NCBIfam" id="TIGR02142">
    <property type="entry name" value="modC_ABC"/>
    <property type="match status" value="1"/>
</dbReference>
<dbReference type="AlphaFoldDB" id="A0A2U2BD17"/>
<accession>A0A2U2BD17</accession>
<name>A0A2U2BD17_9BACT</name>
<dbReference type="Pfam" id="PF03459">
    <property type="entry name" value="TOBE"/>
    <property type="match status" value="1"/>
</dbReference>
<dbReference type="InterPro" id="IPR003593">
    <property type="entry name" value="AAA+_ATPase"/>
</dbReference>
<evidence type="ECO:0000256" key="4">
    <source>
        <dbReference type="ARBA" id="ARBA00022519"/>
    </source>
</evidence>
<evidence type="ECO:0000256" key="1">
    <source>
        <dbReference type="ARBA" id="ARBA00022448"/>
    </source>
</evidence>
<dbReference type="GO" id="GO:0140359">
    <property type="term" value="F:ABC-type transporter activity"/>
    <property type="evidence" value="ECO:0007669"/>
    <property type="project" value="InterPro"/>
</dbReference>
<dbReference type="InterPro" id="IPR017871">
    <property type="entry name" value="ABC_transporter-like_CS"/>
</dbReference>
<gene>
    <name evidence="12" type="primary">modC</name>
    <name evidence="12" type="ORF">DDZ16_00255</name>
</gene>
<protein>
    <submittedName>
        <fullName evidence="12">Molybdenum ABC transporter ATP-binding protein</fullName>
    </submittedName>
</protein>
<organism evidence="12 13">
    <name type="scientific">Marinilabilia rubra</name>
    <dbReference type="NCBI Taxonomy" id="2162893"/>
    <lineage>
        <taxon>Bacteria</taxon>
        <taxon>Pseudomonadati</taxon>
        <taxon>Bacteroidota</taxon>
        <taxon>Bacteroidia</taxon>
        <taxon>Marinilabiliales</taxon>
        <taxon>Marinilabiliaceae</taxon>
        <taxon>Marinilabilia</taxon>
    </lineage>
</organism>
<keyword evidence="13" id="KW-1185">Reference proteome</keyword>
<dbReference type="InterPro" id="IPR050334">
    <property type="entry name" value="Molybdenum_import_ModC"/>
</dbReference>
<evidence type="ECO:0000313" key="13">
    <source>
        <dbReference type="Proteomes" id="UP000244956"/>
    </source>
</evidence>
<dbReference type="GO" id="GO:0005524">
    <property type="term" value="F:ATP binding"/>
    <property type="evidence" value="ECO:0007669"/>
    <property type="project" value="UniProtKB-KW"/>
</dbReference>
<sequence>MKKVSGCLKINITLQRPGFSFRINETFKPGITGVFGQSGAGKTTLLQCISGGVHPENGYISSNGHTLFSKSDNVNVPSHKRRVGYVFQEGRLFPHFSVRQNLLYGTRFRKNNNTGNALERMTGMLNIDHLIDKYPGSLSGGERQRVALGRALLASPEILLLDEPFSALDQELRQQIIPYISKVAKHLNIPVLIVSHDLPDIIKLTSRLCLLSKGEVVAHDHYEALMHQQYLFNILPAADALNSITMEVKSVNPEDGMIVLNGFGEGRRVNVTFEPGVHNYTRGSKMKVFLRPDHIVLARGRVEGSSFRNQLEGRIVETFDEGPRLLCHVDCGFPLVAEVSRAAGRELELQKGTRVFCLFKTLALDAVQV</sequence>
<dbReference type="Pfam" id="PF00005">
    <property type="entry name" value="ABC_tran"/>
    <property type="match status" value="1"/>
</dbReference>
<keyword evidence="2" id="KW-1003">Cell membrane</keyword>
<keyword evidence="8" id="KW-0472">Membrane</keyword>
<dbReference type="PANTHER" id="PTHR43514">
    <property type="entry name" value="ABC TRANSPORTER I FAMILY MEMBER 10"/>
    <property type="match status" value="1"/>
</dbReference>
<keyword evidence="6 12" id="KW-0067">ATP-binding</keyword>
<dbReference type="InterPro" id="IPR004606">
    <property type="entry name" value="Mop_domain"/>
</dbReference>
<dbReference type="Gene3D" id="2.40.50.100">
    <property type="match status" value="1"/>
</dbReference>
<dbReference type="GO" id="GO:0015098">
    <property type="term" value="F:molybdate ion transmembrane transporter activity"/>
    <property type="evidence" value="ECO:0007669"/>
    <property type="project" value="InterPro"/>
</dbReference>
<dbReference type="GO" id="GO:0016887">
    <property type="term" value="F:ATP hydrolysis activity"/>
    <property type="evidence" value="ECO:0007669"/>
    <property type="project" value="InterPro"/>
</dbReference>
<dbReference type="InterPro" id="IPR005116">
    <property type="entry name" value="Transp-assoc_OB_typ1"/>
</dbReference>
<keyword evidence="7" id="KW-1278">Translocase</keyword>
<keyword evidence="3 9" id="KW-0500">Molybdenum</keyword>
<dbReference type="EMBL" id="QEWP01000001">
    <property type="protein sequence ID" value="PWE00959.1"/>
    <property type="molecule type" value="Genomic_DNA"/>
</dbReference>
<evidence type="ECO:0000259" key="10">
    <source>
        <dbReference type="PROSITE" id="PS50893"/>
    </source>
</evidence>
<dbReference type="GO" id="GO:0016020">
    <property type="term" value="C:membrane"/>
    <property type="evidence" value="ECO:0007669"/>
    <property type="project" value="InterPro"/>
</dbReference>
<dbReference type="PROSITE" id="PS51866">
    <property type="entry name" value="MOP"/>
    <property type="match status" value="1"/>
</dbReference>